<protein>
    <submittedName>
        <fullName evidence="1">Uncharacterized protein</fullName>
    </submittedName>
</protein>
<comment type="caution">
    <text evidence="1">The sequence shown here is derived from an EMBL/GenBank/DDBJ whole genome shotgun (WGS) entry which is preliminary data.</text>
</comment>
<proteinExistence type="predicted"/>
<accession>A0ABQ9WQN8</accession>
<keyword evidence="2" id="KW-1185">Reference proteome</keyword>
<organism evidence="1 2">
    <name type="scientific">Blattamonas nauphoetae</name>
    <dbReference type="NCBI Taxonomy" id="2049346"/>
    <lineage>
        <taxon>Eukaryota</taxon>
        <taxon>Metamonada</taxon>
        <taxon>Preaxostyla</taxon>
        <taxon>Oxymonadida</taxon>
        <taxon>Blattamonas</taxon>
    </lineage>
</organism>
<sequence>MRCTTTCRFQASSGLHTKLQQVGNTLVESVRDSTAFLPLVLPARDLLVVVSVQLYTRQHHHCGTEREL</sequence>
<evidence type="ECO:0000313" key="2">
    <source>
        <dbReference type="Proteomes" id="UP001281761"/>
    </source>
</evidence>
<dbReference type="EMBL" id="JARBJD010000553">
    <property type="protein sequence ID" value="KAK2941082.1"/>
    <property type="molecule type" value="Genomic_DNA"/>
</dbReference>
<evidence type="ECO:0000313" key="1">
    <source>
        <dbReference type="EMBL" id="KAK2941082.1"/>
    </source>
</evidence>
<name>A0ABQ9WQN8_9EUKA</name>
<gene>
    <name evidence="1" type="ORF">BLNAU_24009</name>
</gene>
<reference evidence="1 2" key="1">
    <citation type="journal article" date="2022" name="bioRxiv">
        <title>Genomics of Preaxostyla Flagellates Illuminates Evolutionary Transitions and the Path Towards Mitochondrial Loss.</title>
        <authorList>
            <person name="Novak L.V.F."/>
            <person name="Treitli S.C."/>
            <person name="Pyrih J."/>
            <person name="Halakuc P."/>
            <person name="Pipaliya S.V."/>
            <person name="Vacek V."/>
            <person name="Brzon O."/>
            <person name="Soukal P."/>
            <person name="Eme L."/>
            <person name="Dacks J.B."/>
            <person name="Karnkowska A."/>
            <person name="Elias M."/>
            <person name="Hampl V."/>
        </authorList>
    </citation>
    <scope>NUCLEOTIDE SEQUENCE [LARGE SCALE GENOMIC DNA]</scope>
    <source>
        <strain evidence="1">NAU3</strain>
        <tissue evidence="1">Gut</tissue>
    </source>
</reference>
<dbReference type="Proteomes" id="UP001281761">
    <property type="component" value="Unassembled WGS sequence"/>
</dbReference>